<keyword evidence="2" id="KW-1185">Reference proteome</keyword>
<sequence>MLETKLHYAEKQVDDLLAEKAITRSCISDVTGLLSGITETHDPMISITVKKHLSEMLRPVFAMLHRLEGVSKPMHFPKQGEKADPKIKRMNSPKLQLNLLSSSKNQRRKKTYSMKNPLLMIVKTKSLMKLSSKGGRLTRHRLMNMIASSERQKKKKELKRKLKPFSKAKCCYFQSGP</sequence>
<proteinExistence type="predicted"/>
<accession>A0AA35ZQD0</accession>
<dbReference type="Proteomes" id="UP001177003">
    <property type="component" value="Chromosome 8"/>
</dbReference>
<evidence type="ECO:0000313" key="1">
    <source>
        <dbReference type="EMBL" id="CAI9296933.1"/>
    </source>
</evidence>
<protein>
    <submittedName>
        <fullName evidence="1">Uncharacterized protein</fullName>
    </submittedName>
</protein>
<dbReference type="EMBL" id="OX465084">
    <property type="protein sequence ID" value="CAI9296933.1"/>
    <property type="molecule type" value="Genomic_DNA"/>
</dbReference>
<dbReference type="AlphaFoldDB" id="A0AA35ZQD0"/>
<gene>
    <name evidence="1" type="ORF">LSALG_LOCUS35775</name>
</gene>
<name>A0AA35ZQD0_LACSI</name>
<reference evidence="1" key="1">
    <citation type="submission" date="2023-04" db="EMBL/GenBank/DDBJ databases">
        <authorList>
            <person name="Vijverberg K."/>
            <person name="Xiong W."/>
            <person name="Schranz E."/>
        </authorList>
    </citation>
    <scope>NUCLEOTIDE SEQUENCE</scope>
</reference>
<organism evidence="1 2">
    <name type="scientific">Lactuca saligna</name>
    <name type="common">Willowleaf lettuce</name>
    <dbReference type="NCBI Taxonomy" id="75948"/>
    <lineage>
        <taxon>Eukaryota</taxon>
        <taxon>Viridiplantae</taxon>
        <taxon>Streptophyta</taxon>
        <taxon>Embryophyta</taxon>
        <taxon>Tracheophyta</taxon>
        <taxon>Spermatophyta</taxon>
        <taxon>Magnoliopsida</taxon>
        <taxon>eudicotyledons</taxon>
        <taxon>Gunneridae</taxon>
        <taxon>Pentapetalae</taxon>
        <taxon>asterids</taxon>
        <taxon>campanulids</taxon>
        <taxon>Asterales</taxon>
        <taxon>Asteraceae</taxon>
        <taxon>Cichorioideae</taxon>
        <taxon>Cichorieae</taxon>
        <taxon>Lactucinae</taxon>
        <taxon>Lactuca</taxon>
    </lineage>
</organism>
<evidence type="ECO:0000313" key="2">
    <source>
        <dbReference type="Proteomes" id="UP001177003"/>
    </source>
</evidence>